<evidence type="ECO:0000313" key="2">
    <source>
        <dbReference type="Proteomes" id="UP001156641"/>
    </source>
</evidence>
<name>A0ABQ6A192_9PROT</name>
<proteinExistence type="predicted"/>
<organism evidence="1 2">
    <name type="scientific">Acidocella aquatica</name>
    <dbReference type="NCBI Taxonomy" id="1922313"/>
    <lineage>
        <taxon>Bacteria</taxon>
        <taxon>Pseudomonadati</taxon>
        <taxon>Pseudomonadota</taxon>
        <taxon>Alphaproteobacteria</taxon>
        <taxon>Acetobacterales</taxon>
        <taxon>Acidocellaceae</taxon>
        <taxon>Acidocella</taxon>
    </lineage>
</organism>
<protein>
    <submittedName>
        <fullName evidence="1">Uncharacterized protein</fullName>
    </submittedName>
</protein>
<dbReference type="Proteomes" id="UP001156641">
    <property type="component" value="Unassembled WGS sequence"/>
</dbReference>
<reference evidence="2" key="1">
    <citation type="journal article" date="2019" name="Int. J. Syst. Evol. Microbiol.">
        <title>The Global Catalogue of Microorganisms (GCM) 10K type strain sequencing project: providing services to taxonomists for standard genome sequencing and annotation.</title>
        <authorList>
            <consortium name="The Broad Institute Genomics Platform"/>
            <consortium name="The Broad Institute Genome Sequencing Center for Infectious Disease"/>
            <person name="Wu L."/>
            <person name="Ma J."/>
        </authorList>
    </citation>
    <scope>NUCLEOTIDE SEQUENCE [LARGE SCALE GENOMIC DNA]</scope>
    <source>
        <strain evidence="2">NBRC 112502</strain>
    </source>
</reference>
<accession>A0ABQ6A192</accession>
<comment type="caution">
    <text evidence="1">The sequence shown here is derived from an EMBL/GenBank/DDBJ whole genome shotgun (WGS) entry which is preliminary data.</text>
</comment>
<evidence type="ECO:0000313" key="1">
    <source>
        <dbReference type="EMBL" id="GLR65432.1"/>
    </source>
</evidence>
<dbReference type="EMBL" id="BSOS01000004">
    <property type="protein sequence ID" value="GLR65432.1"/>
    <property type="molecule type" value="Genomic_DNA"/>
</dbReference>
<sequence length="69" mass="7924">MHFALCLWDAGAKIQQHRVYPLLLTFEIGSLDDFGIAKLFAARRAMRLPRRPPLRHEVNRCGAIFTSVM</sequence>
<keyword evidence="2" id="KW-1185">Reference proteome</keyword>
<gene>
    <name evidence="1" type="ORF">GCM10010909_01100</name>
</gene>